<feature type="domain" description="RNA-binding S4" evidence="8">
    <location>
        <begin position="15"/>
        <end position="76"/>
    </location>
</feature>
<dbReference type="SUPFAM" id="SSF55120">
    <property type="entry name" value="Pseudouridine synthase"/>
    <property type="match status" value="1"/>
</dbReference>
<dbReference type="InterPro" id="IPR018496">
    <property type="entry name" value="PsdUridine_synth_RsuA/RluB_CS"/>
</dbReference>
<dbReference type="Gene3D" id="3.30.70.1560">
    <property type="entry name" value="Alpha-L RNA-binding motif"/>
    <property type="match status" value="1"/>
</dbReference>
<dbReference type="SMART" id="SM00363">
    <property type="entry name" value="S4"/>
    <property type="match status" value="1"/>
</dbReference>
<feature type="compositionally biased region" description="Polar residues" evidence="7">
    <location>
        <begin position="289"/>
        <end position="299"/>
    </location>
</feature>
<dbReference type="SUPFAM" id="SSF55174">
    <property type="entry name" value="Alpha-L RNA-binding motif"/>
    <property type="match status" value="1"/>
</dbReference>
<evidence type="ECO:0000256" key="4">
    <source>
        <dbReference type="ARBA" id="ARBA00023235"/>
    </source>
</evidence>
<evidence type="ECO:0000313" key="10">
    <source>
        <dbReference type="Proteomes" id="UP001060336"/>
    </source>
</evidence>
<dbReference type="FunFam" id="3.10.290.10:FF:000003">
    <property type="entry name" value="Pseudouridine synthase"/>
    <property type="match status" value="1"/>
</dbReference>
<dbReference type="GO" id="GO:0003723">
    <property type="term" value="F:RNA binding"/>
    <property type="evidence" value="ECO:0007669"/>
    <property type="project" value="UniProtKB-KW"/>
</dbReference>
<dbReference type="InterPro" id="IPR020094">
    <property type="entry name" value="TruA/RsuA/RluB/E/F_N"/>
</dbReference>
<dbReference type="Gene3D" id="3.10.290.10">
    <property type="entry name" value="RNA-binding S4 domain"/>
    <property type="match status" value="1"/>
</dbReference>
<dbReference type="InterPro" id="IPR000748">
    <property type="entry name" value="PsdUridine_synth_RsuA/RluB/E/F"/>
</dbReference>
<dbReference type="InterPro" id="IPR042092">
    <property type="entry name" value="PsdUridine_s_RsuA/RluB/E/F_cat"/>
</dbReference>
<keyword evidence="10" id="KW-1185">Reference proteome</keyword>
<dbReference type="RefSeq" id="WP_257766731.1">
    <property type="nucleotide sequence ID" value="NZ_CP102480.1"/>
</dbReference>
<evidence type="ECO:0000256" key="3">
    <source>
        <dbReference type="ARBA" id="ARBA00022884"/>
    </source>
</evidence>
<dbReference type="KEGG" id="naci:NUH88_12435"/>
<dbReference type="EMBL" id="CP102480">
    <property type="protein sequence ID" value="UUX48223.1"/>
    <property type="molecule type" value="Genomic_DNA"/>
</dbReference>
<dbReference type="Pfam" id="PF00849">
    <property type="entry name" value="PseudoU_synth_2"/>
    <property type="match status" value="1"/>
</dbReference>
<dbReference type="InterPro" id="IPR002942">
    <property type="entry name" value="S4_RNA-bd"/>
</dbReference>
<dbReference type="InterPro" id="IPR050343">
    <property type="entry name" value="RsuA_PseudoU_synthase"/>
</dbReference>
<comment type="catalytic activity">
    <reaction evidence="1">
        <text>a uridine in RNA = a pseudouridine in RNA</text>
        <dbReference type="Rhea" id="RHEA:48348"/>
        <dbReference type="Rhea" id="RHEA-COMP:12068"/>
        <dbReference type="Rhea" id="RHEA-COMP:12069"/>
        <dbReference type="ChEBI" id="CHEBI:65314"/>
        <dbReference type="ChEBI" id="CHEBI:65315"/>
    </reaction>
</comment>
<dbReference type="GO" id="GO:0000455">
    <property type="term" value="P:enzyme-directed rRNA pseudouridine synthesis"/>
    <property type="evidence" value="ECO:0007669"/>
    <property type="project" value="UniProtKB-ARBA"/>
</dbReference>
<dbReference type="AlphaFoldDB" id="A0A9J7AM32"/>
<dbReference type="NCBIfam" id="TIGR00093">
    <property type="entry name" value="pseudouridine synthase"/>
    <property type="match status" value="1"/>
</dbReference>
<comment type="similarity">
    <text evidence="2 6">Belongs to the pseudouridine synthase RsuA family.</text>
</comment>
<dbReference type="InterPro" id="IPR006145">
    <property type="entry name" value="PsdUridine_synth_RsuA/RluA"/>
</dbReference>
<dbReference type="PANTHER" id="PTHR47683">
    <property type="entry name" value="PSEUDOURIDINE SYNTHASE FAMILY PROTEIN-RELATED"/>
    <property type="match status" value="1"/>
</dbReference>
<keyword evidence="4 6" id="KW-0413">Isomerase</keyword>
<evidence type="ECO:0000256" key="6">
    <source>
        <dbReference type="RuleBase" id="RU003887"/>
    </source>
</evidence>
<proteinExistence type="inferred from homology"/>
<dbReference type="PROSITE" id="PS01149">
    <property type="entry name" value="PSI_RSU"/>
    <property type="match status" value="1"/>
</dbReference>
<dbReference type="Gene3D" id="3.30.70.580">
    <property type="entry name" value="Pseudouridine synthase I, catalytic domain, N-terminal subdomain"/>
    <property type="match status" value="1"/>
</dbReference>
<feature type="compositionally biased region" description="Basic and acidic residues" evidence="7">
    <location>
        <begin position="307"/>
        <end position="317"/>
    </location>
</feature>
<feature type="region of interest" description="Disordered" evidence="7">
    <location>
        <begin position="246"/>
        <end position="327"/>
    </location>
</feature>
<feature type="compositionally biased region" description="Low complexity" evidence="7">
    <location>
        <begin position="255"/>
        <end position="266"/>
    </location>
</feature>
<dbReference type="Proteomes" id="UP001060336">
    <property type="component" value="Chromosome"/>
</dbReference>
<evidence type="ECO:0000256" key="1">
    <source>
        <dbReference type="ARBA" id="ARBA00000073"/>
    </source>
</evidence>
<protein>
    <recommendedName>
        <fullName evidence="6">Pseudouridine synthase</fullName>
        <ecNumber evidence="6">5.4.99.-</ecNumber>
    </recommendedName>
</protein>
<name>A0A9J7AM32_9PROT</name>
<evidence type="ECO:0000313" key="9">
    <source>
        <dbReference type="EMBL" id="UUX48223.1"/>
    </source>
</evidence>
<organism evidence="9 10">
    <name type="scientific">Nisaea acidiphila</name>
    <dbReference type="NCBI Taxonomy" id="1862145"/>
    <lineage>
        <taxon>Bacteria</taxon>
        <taxon>Pseudomonadati</taxon>
        <taxon>Pseudomonadota</taxon>
        <taxon>Alphaproteobacteria</taxon>
        <taxon>Rhodospirillales</taxon>
        <taxon>Thalassobaculaceae</taxon>
        <taxon>Nisaea</taxon>
    </lineage>
</organism>
<evidence type="ECO:0000259" key="8">
    <source>
        <dbReference type="SMART" id="SM00363"/>
    </source>
</evidence>
<dbReference type="InterPro" id="IPR020103">
    <property type="entry name" value="PsdUridine_synth_cat_dom_sf"/>
</dbReference>
<evidence type="ECO:0000256" key="2">
    <source>
        <dbReference type="ARBA" id="ARBA00008348"/>
    </source>
</evidence>
<keyword evidence="3 5" id="KW-0694">RNA-binding</keyword>
<feature type="compositionally biased region" description="Basic residues" evidence="7">
    <location>
        <begin position="318"/>
        <end position="327"/>
    </location>
</feature>
<dbReference type="EC" id="5.4.99.-" evidence="6"/>
<gene>
    <name evidence="9" type="ORF">NUH88_12435</name>
</gene>
<accession>A0A9J7AM32</accession>
<dbReference type="PROSITE" id="PS50889">
    <property type="entry name" value="S4"/>
    <property type="match status" value="1"/>
</dbReference>
<dbReference type="GO" id="GO:0120159">
    <property type="term" value="F:rRNA pseudouridine synthase activity"/>
    <property type="evidence" value="ECO:0007669"/>
    <property type="project" value="UniProtKB-ARBA"/>
</dbReference>
<dbReference type="InterPro" id="IPR036986">
    <property type="entry name" value="S4_RNA-bd_sf"/>
</dbReference>
<dbReference type="PANTHER" id="PTHR47683:SF3">
    <property type="entry name" value="RIBOSOMAL LARGE SUBUNIT PSEUDOURIDINE SYNTHASE B"/>
    <property type="match status" value="1"/>
</dbReference>
<evidence type="ECO:0000256" key="7">
    <source>
        <dbReference type="SAM" id="MobiDB-lite"/>
    </source>
</evidence>
<sequence>MTDFSKVFTEDRGAERIAKRLARAGLCSRREAEQWIAAGRVELDGKVLDSPAITVTAESRIRVDGRDLPVLEPTRLWRFHKPRGVVTTNKDPEGRETVFDVLPPDLPRVVTVGRLDFDTEGLLLLTNDGELSRLLELPATGWLRKYRVRVYGSITEKSIALLRKGPTVDGIKYGPVTVERDIEGKSNTWLTLGIREGKNREIRKLMDHVGLKVNRLIRVSYGPFQLGELPAGEVAEVRQATLKEQLGLKEEKKTGTATAKPKAPFKGPRRQPGKEQGQAASGGEKRSTRGTASKQNTARGNAKPRPARGEKHADRRGKTSRNQTRRP</sequence>
<dbReference type="Pfam" id="PF01479">
    <property type="entry name" value="S4"/>
    <property type="match status" value="1"/>
</dbReference>
<dbReference type="CDD" id="cd00165">
    <property type="entry name" value="S4"/>
    <property type="match status" value="1"/>
</dbReference>
<evidence type="ECO:0000256" key="5">
    <source>
        <dbReference type="PROSITE-ProRule" id="PRU00182"/>
    </source>
</evidence>
<reference evidence="9" key="1">
    <citation type="submission" date="2022-08" db="EMBL/GenBank/DDBJ databases">
        <title>Nisaea acidiphila sp. nov., isolated from a marine algal debris and emended description of the genus Nisaea Urios et al. 2008.</title>
        <authorList>
            <person name="Kwon K."/>
        </authorList>
    </citation>
    <scope>NUCLEOTIDE SEQUENCE</scope>
    <source>
        <strain evidence="9">MEBiC11861</strain>
    </source>
</reference>